<proteinExistence type="predicted"/>
<dbReference type="SMART" id="SM01008">
    <property type="entry name" value="Ald_Xan_dh_C"/>
    <property type="match status" value="1"/>
</dbReference>
<dbReference type="PIRSF" id="PIRSF036389">
    <property type="entry name" value="IOR_B"/>
    <property type="match status" value="1"/>
</dbReference>
<dbReference type="GO" id="GO:0016491">
    <property type="term" value="F:oxidoreductase activity"/>
    <property type="evidence" value="ECO:0007669"/>
    <property type="project" value="InterPro"/>
</dbReference>
<dbReference type="InterPro" id="IPR012368">
    <property type="entry name" value="OxRdtase_Mopterin-bd_su_IorB"/>
</dbReference>
<dbReference type="PANTHER" id="PTHR47495">
    <property type="entry name" value="ALDEHYDE DEHYDROGENASE"/>
    <property type="match status" value="1"/>
</dbReference>
<evidence type="ECO:0000259" key="1">
    <source>
        <dbReference type="SMART" id="SM01008"/>
    </source>
</evidence>
<dbReference type="Gene3D" id="3.30.365.10">
    <property type="entry name" value="Aldehyde oxidase/xanthine dehydrogenase, molybdopterin binding domain"/>
    <property type="match status" value="4"/>
</dbReference>
<sequence>MPTPTRDTSPSAPDRRDFLRQSGYLAIGFSLLGLESCSGEAGATGSDGTPKQATACPPDTDRIDAWLRVHEDTTVTVLTGKIAIGQGILVALRQIAAEELDLPLDKVKIIMADTGHTPNERYTAGSASIEGSGTAIRRAAATARQQLLERAADELGAAVVDLTVTDGVIGATARGERTYGELVAGKQLTAQVFRDAPRKDPYDYRIVGQPEPRPEILGMVTGRPVDDRDGYVQDMRPPGMVHARVVRPPVYRATLQSFPADGVEALPGVRQIVRDGNFLAVVATDEYAAIRAWQMLRRQSNWEVDQSLPDPANLFNDMPGRVTNSEVVTSAPNAHSDWESATARLEALYTRPYQMHGSIGPSCALAEYRDGQLTVWTHSQGVYPLRDSLAAMLDLSADNIRVIGVRGSGCYGHNGADDVAADAARLALAEPDRPVRVQWMREDEHGWEPYGSAMRLQLRAALDGDNRIVSWVTNLWTDVHSHRPGGDAAELLTAQYLEGGPEAPTEGYLGGGYRNSQPLYRIPNLHIEAHRIEGPLRVSALRSLGAYGNIFAIESFLDELADRAGEDPVAFRLKHLDDERARAVIEEVRQQVEWPVYDAEDGRGWGFAFARYKNEAAYFAVAAEVAYDAETESLRVLRLVGAIDAGQTINPDGLRNQTEGGMIQSASWTTLEEVKWNTNGIVSLDWETYPILRFPEVPEVSVSILDRPGAPPLGAGEAAQGPTAAAIANAVFRATGTRVRDLPITAAKVVG</sequence>
<comment type="caution">
    <text evidence="2">The sequence shown here is derived from an EMBL/GenBank/DDBJ whole genome shotgun (WGS) entry which is preliminary data.</text>
</comment>
<dbReference type="RefSeq" id="WP_104419532.1">
    <property type="nucleotide sequence ID" value="NZ_PTJC01000005.1"/>
</dbReference>
<protein>
    <submittedName>
        <fullName evidence="2">CO/xanthine dehydrogenase Mo-binding subunit</fullName>
    </submittedName>
</protein>
<gene>
    <name evidence="2" type="ORF">CLV84_1448</name>
</gene>
<dbReference type="InterPro" id="IPR052516">
    <property type="entry name" value="N-heterocyclic_Hydroxylase"/>
</dbReference>
<feature type="domain" description="Aldehyde oxidase/xanthine dehydrogenase a/b hammerhead" evidence="1">
    <location>
        <begin position="221"/>
        <end position="306"/>
    </location>
</feature>
<dbReference type="InterPro" id="IPR037165">
    <property type="entry name" value="AldOxase/xan_DH_Mopterin-bd_sf"/>
</dbReference>
<reference evidence="2 3" key="1">
    <citation type="submission" date="2018-02" db="EMBL/GenBank/DDBJ databases">
        <title>Genomic Encyclopedia of Archaeal and Bacterial Type Strains, Phase II (KMG-II): from individual species to whole genera.</title>
        <authorList>
            <person name="Goeker M."/>
        </authorList>
    </citation>
    <scope>NUCLEOTIDE SEQUENCE [LARGE SCALE GENOMIC DNA]</scope>
    <source>
        <strain evidence="2 3">DSM 29526</strain>
    </source>
</reference>
<dbReference type="OrthoDB" id="605889at2"/>
<dbReference type="Gene3D" id="3.90.1170.50">
    <property type="entry name" value="Aldehyde oxidase/xanthine dehydrogenase, a/b hammerhead"/>
    <property type="match status" value="1"/>
</dbReference>
<dbReference type="Pfam" id="PF20256">
    <property type="entry name" value="MoCoBD_2"/>
    <property type="match status" value="2"/>
</dbReference>
<name>A0A2S6IAF2_9BACT</name>
<organism evidence="2 3">
    <name type="scientific">Neolewinella xylanilytica</name>
    <dbReference type="NCBI Taxonomy" id="1514080"/>
    <lineage>
        <taxon>Bacteria</taxon>
        <taxon>Pseudomonadati</taxon>
        <taxon>Bacteroidota</taxon>
        <taxon>Saprospiria</taxon>
        <taxon>Saprospirales</taxon>
        <taxon>Lewinellaceae</taxon>
        <taxon>Neolewinella</taxon>
    </lineage>
</organism>
<dbReference type="SUPFAM" id="SSF56003">
    <property type="entry name" value="Molybdenum cofactor-binding domain"/>
    <property type="match status" value="2"/>
</dbReference>
<dbReference type="PROSITE" id="PS51318">
    <property type="entry name" value="TAT"/>
    <property type="match status" value="1"/>
</dbReference>
<dbReference type="InterPro" id="IPR006311">
    <property type="entry name" value="TAT_signal"/>
</dbReference>
<dbReference type="Pfam" id="PF02738">
    <property type="entry name" value="MoCoBD_1"/>
    <property type="match status" value="1"/>
</dbReference>
<dbReference type="InterPro" id="IPR046867">
    <property type="entry name" value="AldOxase/xan_DH_MoCoBD2"/>
</dbReference>
<dbReference type="InterPro" id="IPR000674">
    <property type="entry name" value="Ald_Oxase/Xan_DH_a/b"/>
</dbReference>
<evidence type="ECO:0000313" key="3">
    <source>
        <dbReference type="Proteomes" id="UP000237662"/>
    </source>
</evidence>
<dbReference type="InterPro" id="IPR008274">
    <property type="entry name" value="AldOxase/xan_DH_MoCoBD1"/>
</dbReference>
<dbReference type="PANTHER" id="PTHR47495:SF1">
    <property type="entry name" value="BLL3820 PROTEIN"/>
    <property type="match status" value="1"/>
</dbReference>
<keyword evidence="3" id="KW-1185">Reference proteome</keyword>
<dbReference type="AlphaFoldDB" id="A0A2S6IAF2"/>
<accession>A0A2S6IAF2</accession>
<dbReference type="EMBL" id="PTJC01000005">
    <property type="protein sequence ID" value="PPK88480.1"/>
    <property type="molecule type" value="Genomic_DNA"/>
</dbReference>
<dbReference type="Proteomes" id="UP000237662">
    <property type="component" value="Unassembled WGS sequence"/>
</dbReference>
<evidence type="ECO:0000313" key="2">
    <source>
        <dbReference type="EMBL" id="PPK88480.1"/>
    </source>
</evidence>